<reference evidence="9 10" key="1">
    <citation type="journal article" date="2023" name="Plants (Basel)">
        <title>Bridging the Gap: Combining Genomics and Transcriptomics Approaches to Understand Stylosanthes scabra, an Orphan Legume from the Brazilian Caatinga.</title>
        <authorList>
            <person name="Ferreira-Neto J.R.C."/>
            <person name="da Silva M.D."/>
            <person name="Binneck E."/>
            <person name="de Melo N.F."/>
            <person name="da Silva R.H."/>
            <person name="de Melo A.L.T.M."/>
            <person name="Pandolfi V."/>
            <person name="Bustamante F.O."/>
            <person name="Brasileiro-Vidal A.C."/>
            <person name="Benko-Iseppon A.M."/>
        </authorList>
    </citation>
    <scope>NUCLEOTIDE SEQUENCE [LARGE SCALE GENOMIC DNA]</scope>
    <source>
        <tissue evidence="9">Leaves</tissue>
    </source>
</reference>
<dbReference type="SUPFAM" id="SSF54928">
    <property type="entry name" value="RNA-binding domain, RBD"/>
    <property type="match status" value="1"/>
</dbReference>
<dbReference type="Proteomes" id="UP001341840">
    <property type="component" value="Unassembled WGS sequence"/>
</dbReference>
<evidence type="ECO:0000256" key="7">
    <source>
        <dbReference type="SAM" id="MobiDB-lite"/>
    </source>
</evidence>
<evidence type="ECO:0000256" key="5">
    <source>
        <dbReference type="ARBA" id="ARBA00023242"/>
    </source>
</evidence>
<keyword evidence="10" id="KW-1185">Reference proteome</keyword>
<sequence length="231" mass="26640">MRVWREKHKEGEGSGSDEWNLVRNRNRNSHHHWNKHQPTPHRAHSLSASAFGQHRGIRGDFQGNGTVVTLFADNLPPNTTVDWLWRIFRLEGHVVDAFLSRKKRVGNPSLFGFVRFTNKAEAERAIQKRNGWVVWGHKIKLSIVRYEKNHSAATDRTMRMPPNHNKKEDVQGIDSDRNDARVKEGRSFREAVINGKKDHRVLDLRDSGKVDDFGNSVLILTPDGAMREKMD</sequence>
<dbReference type="InterPro" id="IPR035979">
    <property type="entry name" value="RBD_domain_sf"/>
</dbReference>
<dbReference type="InterPro" id="IPR012677">
    <property type="entry name" value="Nucleotide-bd_a/b_plait_sf"/>
</dbReference>
<dbReference type="CDD" id="cd00590">
    <property type="entry name" value="RRM_SF"/>
    <property type="match status" value="1"/>
</dbReference>
<protein>
    <recommendedName>
        <fullName evidence="8">RRM domain-containing protein</fullName>
    </recommendedName>
</protein>
<keyword evidence="5" id="KW-0539">Nucleus</keyword>
<dbReference type="InterPro" id="IPR051106">
    <property type="entry name" value="RNA-bind/splicing_reg"/>
</dbReference>
<dbReference type="Pfam" id="PF00076">
    <property type="entry name" value="RRM_1"/>
    <property type="match status" value="1"/>
</dbReference>
<keyword evidence="2" id="KW-0507">mRNA processing</keyword>
<evidence type="ECO:0000256" key="3">
    <source>
        <dbReference type="ARBA" id="ARBA00022884"/>
    </source>
</evidence>
<feature type="domain" description="RRM" evidence="8">
    <location>
        <begin position="68"/>
        <end position="146"/>
    </location>
</feature>
<name>A0ABU6QVD9_9FABA</name>
<evidence type="ECO:0000313" key="10">
    <source>
        <dbReference type="Proteomes" id="UP001341840"/>
    </source>
</evidence>
<dbReference type="PANTHER" id="PTHR48028">
    <property type="entry name" value="GLYCINE-RICH RNA-BINDING PROTEIN RZ1A"/>
    <property type="match status" value="1"/>
</dbReference>
<evidence type="ECO:0000256" key="6">
    <source>
        <dbReference type="PROSITE-ProRule" id="PRU00176"/>
    </source>
</evidence>
<evidence type="ECO:0000313" key="9">
    <source>
        <dbReference type="EMBL" id="MED6115335.1"/>
    </source>
</evidence>
<accession>A0ABU6QVD9</accession>
<evidence type="ECO:0000256" key="4">
    <source>
        <dbReference type="ARBA" id="ARBA00023187"/>
    </source>
</evidence>
<feature type="region of interest" description="Disordered" evidence="7">
    <location>
        <begin position="1"/>
        <end position="20"/>
    </location>
</feature>
<gene>
    <name evidence="9" type="ORF">PIB30_089469</name>
</gene>
<dbReference type="InterPro" id="IPR000504">
    <property type="entry name" value="RRM_dom"/>
</dbReference>
<dbReference type="SMART" id="SM00360">
    <property type="entry name" value="RRM"/>
    <property type="match status" value="1"/>
</dbReference>
<keyword evidence="4" id="KW-0508">mRNA splicing</keyword>
<organism evidence="9 10">
    <name type="scientific">Stylosanthes scabra</name>
    <dbReference type="NCBI Taxonomy" id="79078"/>
    <lineage>
        <taxon>Eukaryota</taxon>
        <taxon>Viridiplantae</taxon>
        <taxon>Streptophyta</taxon>
        <taxon>Embryophyta</taxon>
        <taxon>Tracheophyta</taxon>
        <taxon>Spermatophyta</taxon>
        <taxon>Magnoliopsida</taxon>
        <taxon>eudicotyledons</taxon>
        <taxon>Gunneridae</taxon>
        <taxon>Pentapetalae</taxon>
        <taxon>rosids</taxon>
        <taxon>fabids</taxon>
        <taxon>Fabales</taxon>
        <taxon>Fabaceae</taxon>
        <taxon>Papilionoideae</taxon>
        <taxon>50 kb inversion clade</taxon>
        <taxon>dalbergioids sensu lato</taxon>
        <taxon>Dalbergieae</taxon>
        <taxon>Pterocarpus clade</taxon>
        <taxon>Stylosanthes</taxon>
    </lineage>
</organism>
<comment type="caution">
    <text evidence="9">The sequence shown here is derived from an EMBL/GenBank/DDBJ whole genome shotgun (WGS) entry which is preliminary data.</text>
</comment>
<proteinExistence type="predicted"/>
<dbReference type="PANTHER" id="PTHR48028:SF4">
    <property type="entry name" value="SC35-LIKE SPLICING FACTOR"/>
    <property type="match status" value="1"/>
</dbReference>
<dbReference type="EMBL" id="JASCZI010001675">
    <property type="protein sequence ID" value="MED6115335.1"/>
    <property type="molecule type" value="Genomic_DNA"/>
</dbReference>
<keyword evidence="3 6" id="KW-0694">RNA-binding</keyword>
<dbReference type="PROSITE" id="PS50102">
    <property type="entry name" value="RRM"/>
    <property type="match status" value="1"/>
</dbReference>
<evidence type="ECO:0000256" key="2">
    <source>
        <dbReference type="ARBA" id="ARBA00022664"/>
    </source>
</evidence>
<evidence type="ECO:0000256" key="1">
    <source>
        <dbReference type="ARBA" id="ARBA00004123"/>
    </source>
</evidence>
<dbReference type="Gene3D" id="3.30.70.330">
    <property type="match status" value="1"/>
</dbReference>
<evidence type="ECO:0000259" key="8">
    <source>
        <dbReference type="PROSITE" id="PS50102"/>
    </source>
</evidence>
<comment type="subcellular location">
    <subcellularLocation>
        <location evidence="1">Nucleus</location>
    </subcellularLocation>
</comment>